<dbReference type="EMBL" id="JAUSQW010000001">
    <property type="protein sequence ID" value="MDP9801093.1"/>
    <property type="molecule type" value="Genomic_DNA"/>
</dbReference>
<protein>
    <recommendedName>
        <fullName evidence="3">Helicase/secretion neighborhood TadE-like protein</fullName>
    </recommendedName>
</protein>
<evidence type="ECO:0000313" key="1">
    <source>
        <dbReference type="EMBL" id="MDP9801093.1"/>
    </source>
</evidence>
<name>A0ABT9NC68_9ACTO</name>
<dbReference type="Proteomes" id="UP001235966">
    <property type="component" value="Unassembled WGS sequence"/>
</dbReference>
<reference evidence="1 2" key="1">
    <citation type="submission" date="2023-07" db="EMBL/GenBank/DDBJ databases">
        <title>Sequencing the genomes of 1000 actinobacteria strains.</title>
        <authorList>
            <person name="Klenk H.-P."/>
        </authorList>
    </citation>
    <scope>NUCLEOTIDE SEQUENCE [LARGE SCALE GENOMIC DNA]</scope>
    <source>
        <strain evidence="1 2">DSM 102162</strain>
    </source>
</reference>
<keyword evidence="2" id="KW-1185">Reference proteome</keyword>
<comment type="caution">
    <text evidence="1">The sequence shown here is derived from an EMBL/GenBank/DDBJ whole genome shotgun (WGS) entry which is preliminary data.</text>
</comment>
<proteinExistence type="predicted"/>
<organism evidence="1 2">
    <name type="scientific">Arcanobacterium wilhelmae</name>
    <dbReference type="NCBI Taxonomy" id="1803177"/>
    <lineage>
        <taxon>Bacteria</taxon>
        <taxon>Bacillati</taxon>
        <taxon>Actinomycetota</taxon>
        <taxon>Actinomycetes</taxon>
        <taxon>Actinomycetales</taxon>
        <taxon>Actinomycetaceae</taxon>
        <taxon>Arcanobacterium</taxon>
    </lineage>
</organism>
<gene>
    <name evidence="1" type="ORF">J2S49_001169</name>
</gene>
<evidence type="ECO:0008006" key="3">
    <source>
        <dbReference type="Google" id="ProtNLM"/>
    </source>
</evidence>
<evidence type="ECO:0000313" key="2">
    <source>
        <dbReference type="Proteomes" id="UP001235966"/>
    </source>
</evidence>
<sequence>MAIGAISAILSVCVMVFGALSLSSQATNMRNSADLAAISAAQILADTGDPVQACSWVSEHMSEYEAACEIEGENVHVSARLDSPLAWLPGLLKADAVAGPEP</sequence>
<dbReference type="RefSeq" id="WP_278058782.1">
    <property type="nucleotide sequence ID" value="NZ_CP121247.1"/>
</dbReference>
<accession>A0ABT9NC68</accession>